<sequence length="287" mass="32107">MSCDVVLAADVKAKLGEGAIWVEHLNSILFVDILGLSIFQYQLNTQKVSQYATTSQTCWLQITENDNILAGRADGIWLLDQSFNPIKQVSKLPFSEPNIRLNDAKVDNQGRVWFGCMSTLGGEKLGQIYSFSNAKIKVHDDDFFIPNGPAFSPCGHYLYQCDTERKTIYRYQLSTRGQLSNKQILIMFNEQQGYPDGLTVDQDGNLWVAHWMGWGISQYSPEGKVIQFIPLPVARVTCPTFAGKHNNRLFVTTSSLIDENEPLQEVAGGLFEIKVDASGFSPNKAKI</sequence>
<feature type="binding site" evidence="3">
    <location>
        <position position="100"/>
    </location>
    <ligand>
        <name>substrate</name>
    </ligand>
</feature>
<dbReference type="PRINTS" id="PR01790">
    <property type="entry name" value="SMP30FAMILY"/>
</dbReference>
<evidence type="ECO:0000313" key="6">
    <source>
        <dbReference type="Proteomes" id="UP000037600"/>
    </source>
</evidence>
<feature type="binding site" evidence="3">
    <location>
        <position position="102"/>
    </location>
    <ligand>
        <name>substrate</name>
    </ligand>
</feature>
<protein>
    <recommendedName>
        <fullName evidence="4">SMP-30/Gluconolactonase/LRE-like region domain-containing protein</fullName>
    </recommendedName>
</protein>
<dbReference type="EMBL" id="LAZL01000010">
    <property type="protein sequence ID" value="KMT65613.1"/>
    <property type="molecule type" value="Genomic_DNA"/>
</dbReference>
<name>A0A0J8GY08_9ALTE</name>
<accession>A0A0J8GY08</accession>
<feature type="active site" description="Proton donor/acceptor" evidence="2">
    <location>
        <position position="196"/>
    </location>
</feature>
<comment type="similarity">
    <text evidence="1">Belongs to the SMP-30/CGR1 family.</text>
</comment>
<keyword evidence="6" id="KW-1185">Reference proteome</keyword>
<dbReference type="OrthoDB" id="9775406at2"/>
<comment type="caution">
    <text evidence="5">The sequence shown here is derived from an EMBL/GenBank/DDBJ whole genome shotgun (WGS) entry which is preliminary data.</text>
</comment>
<dbReference type="InterPro" id="IPR013658">
    <property type="entry name" value="SGL"/>
</dbReference>
<reference evidence="5 6" key="1">
    <citation type="submission" date="2015-04" db="EMBL/GenBank/DDBJ databases">
        <title>Draft Genome Sequence of the Novel Agar-Digesting Marine Bacterium Q1.</title>
        <authorList>
            <person name="Li Y."/>
            <person name="Li D."/>
            <person name="Chen G."/>
            <person name="Du Z."/>
        </authorList>
    </citation>
    <scope>NUCLEOTIDE SEQUENCE [LARGE SCALE GENOMIC DNA]</scope>
    <source>
        <strain evidence="5 6">Q1</strain>
    </source>
</reference>
<dbReference type="InterPro" id="IPR011042">
    <property type="entry name" value="6-blade_b-propeller_TolB-like"/>
</dbReference>
<feature type="domain" description="SMP-30/Gluconolactonase/LRE-like region" evidence="4">
    <location>
        <begin position="15"/>
        <end position="254"/>
    </location>
</feature>
<evidence type="ECO:0000256" key="1">
    <source>
        <dbReference type="ARBA" id="ARBA00008853"/>
    </source>
</evidence>
<dbReference type="PANTHER" id="PTHR10907:SF47">
    <property type="entry name" value="REGUCALCIN"/>
    <property type="match status" value="1"/>
</dbReference>
<feature type="binding site" evidence="3">
    <location>
        <position position="196"/>
    </location>
    <ligand>
        <name>a divalent metal cation</name>
        <dbReference type="ChEBI" id="CHEBI:60240"/>
    </ligand>
</feature>
<proteinExistence type="inferred from homology"/>
<dbReference type="InterPro" id="IPR005511">
    <property type="entry name" value="SMP-30"/>
</dbReference>
<evidence type="ECO:0000256" key="3">
    <source>
        <dbReference type="PIRSR" id="PIRSR605511-2"/>
    </source>
</evidence>
<feature type="binding site" evidence="3">
    <location>
        <position position="147"/>
    </location>
    <ligand>
        <name>a divalent metal cation</name>
        <dbReference type="ChEBI" id="CHEBI:60240"/>
    </ligand>
</feature>
<dbReference type="GO" id="GO:0019853">
    <property type="term" value="P:L-ascorbic acid biosynthetic process"/>
    <property type="evidence" value="ECO:0007669"/>
    <property type="project" value="TreeGrafter"/>
</dbReference>
<keyword evidence="3" id="KW-0862">Zinc</keyword>
<dbReference type="Pfam" id="PF08450">
    <property type="entry name" value="SGL"/>
    <property type="match status" value="1"/>
</dbReference>
<gene>
    <name evidence="5" type="ORF">XM47_07905</name>
</gene>
<dbReference type="PANTHER" id="PTHR10907">
    <property type="entry name" value="REGUCALCIN"/>
    <property type="match status" value="1"/>
</dbReference>
<dbReference type="SUPFAM" id="SSF63829">
    <property type="entry name" value="Calcium-dependent phosphotriesterase"/>
    <property type="match status" value="1"/>
</dbReference>
<keyword evidence="3" id="KW-0479">Metal-binding</keyword>
<dbReference type="RefSeq" id="WP_048691416.1">
    <property type="nucleotide sequence ID" value="NZ_KQ130487.1"/>
</dbReference>
<dbReference type="AlphaFoldDB" id="A0A0J8GY08"/>
<dbReference type="GO" id="GO:0004341">
    <property type="term" value="F:gluconolactonase activity"/>
    <property type="evidence" value="ECO:0007669"/>
    <property type="project" value="TreeGrafter"/>
</dbReference>
<dbReference type="GO" id="GO:0005509">
    <property type="term" value="F:calcium ion binding"/>
    <property type="evidence" value="ECO:0007669"/>
    <property type="project" value="TreeGrafter"/>
</dbReference>
<organism evidence="5 6">
    <name type="scientific">Catenovulum maritimum</name>
    <dbReference type="NCBI Taxonomy" id="1513271"/>
    <lineage>
        <taxon>Bacteria</taxon>
        <taxon>Pseudomonadati</taxon>
        <taxon>Pseudomonadota</taxon>
        <taxon>Gammaproteobacteria</taxon>
        <taxon>Alteromonadales</taxon>
        <taxon>Alteromonadaceae</taxon>
        <taxon>Catenovulum</taxon>
    </lineage>
</organism>
<comment type="cofactor">
    <cofactor evidence="3">
        <name>Zn(2+)</name>
        <dbReference type="ChEBI" id="CHEBI:29105"/>
    </cofactor>
    <text evidence="3">Binds 1 divalent metal cation per subunit.</text>
</comment>
<evidence type="ECO:0000313" key="5">
    <source>
        <dbReference type="EMBL" id="KMT65613.1"/>
    </source>
</evidence>
<evidence type="ECO:0000256" key="2">
    <source>
        <dbReference type="PIRSR" id="PIRSR605511-1"/>
    </source>
</evidence>
<evidence type="ECO:0000259" key="4">
    <source>
        <dbReference type="Pfam" id="PF08450"/>
    </source>
</evidence>
<dbReference type="Proteomes" id="UP000037600">
    <property type="component" value="Unassembled WGS sequence"/>
</dbReference>
<dbReference type="Gene3D" id="2.120.10.30">
    <property type="entry name" value="TolB, C-terminal domain"/>
    <property type="match status" value="1"/>
</dbReference>
<dbReference type="STRING" id="1513271.XM47_07905"/>
<feature type="binding site" evidence="3">
    <location>
        <position position="17"/>
    </location>
    <ligand>
        <name>a divalent metal cation</name>
        <dbReference type="ChEBI" id="CHEBI:60240"/>
    </ligand>
</feature>